<proteinExistence type="predicted"/>
<dbReference type="GO" id="GO:0031956">
    <property type="term" value="F:medium-chain fatty acid-CoA ligase activity"/>
    <property type="evidence" value="ECO:0007669"/>
    <property type="project" value="TreeGrafter"/>
</dbReference>
<evidence type="ECO:0000313" key="3">
    <source>
        <dbReference type="Proteomes" id="UP000198924"/>
    </source>
</evidence>
<evidence type="ECO:0000259" key="1">
    <source>
        <dbReference type="Pfam" id="PF00501"/>
    </source>
</evidence>
<accession>A0A1I3ZBB2</accession>
<protein>
    <submittedName>
        <fullName evidence="2">Long-chain acyl-CoA synthetase (AMP-forming)</fullName>
    </submittedName>
</protein>
<feature type="domain" description="AMP-dependent synthetase/ligase" evidence="1">
    <location>
        <begin position="9"/>
        <end position="337"/>
    </location>
</feature>
<name>A0A1I3ZBB2_9GAMM</name>
<evidence type="ECO:0000313" key="2">
    <source>
        <dbReference type="EMBL" id="SFK41295.1"/>
    </source>
</evidence>
<dbReference type="PANTHER" id="PTHR43201">
    <property type="entry name" value="ACYL-COA SYNTHETASE"/>
    <property type="match status" value="1"/>
</dbReference>
<dbReference type="InterPro" id="IPR000873">
    <property type="entry name" value="AMP-dep_synth/lig_dom"/>
</dbReference>
<dbReference type="EMBL" id="FOSH01000010">
    <property type="protein sequence ID" value="SFK41295.1"/>
    <property type="molecule type" value="Genomic_DNA"/>
</dbReference>
<dbReference type="Proteomes" id="UP000198924">
    <property type="component" value="Unassembled WGS sequence"/>
</dbReference>
<dbReference type="RefSeq" id="WP_091714038.1">
    <property type="nucleotide sequence ID" value="NZ_FOSH01000010.1"/>
</dbReference>
<dbReference type="PANTHER" id="PTHR43201:SF32">
    <property type="entry name" value="2-SUCCINYLBENZOATE--COA LIGASE, CHLOROPLASTIC_PEROXISOMAL"/>
    <property type="match status" value="1"/>
</dbReference>
<dbReference type="InterPro" id="IPR020845">
    <property type="entry name" value="AMP-binding_CS"/>
</dbReference>
<dbReference type="Pfam" id="PF00501">
    <property type="entry name" value="AMP-binding"/>
    <property type="match status" value="1"/>
</dbReference>
<dbReference type="GO" id="GO:0006631">
    <property type="term" value="P:fatty acid metabolic process"/>
    <property type="evidence" value="ECO:0007669"/>
    <property type="project" value="TreeGrafter"/>
</dbReference>
<dbReference type="SUPFAM" id="SSF56801">
    <property type="entry name" value="Acetyl-CoA synthetase-like"/>
    <property type="match status" value="1"/>
</dbReference>
<dbReference type="PROSITE" id="PS00455">
    <property type="entry name" value="AMP_BINDING"/>
    <property type="match status" value="1"/>
</dbReference>
<gene>
    <name evidence="2" type="ORF">SAMN04488079_11066</name>
</gene>
<dbReference type="STRING" id="45496.SAMN04488079_11066"/>
<keyword evidence="3" id="KW-1185">Reference proteome</keyword>
<dbReference type="Pfam" id="PF23562">
    <property type="entry name" value="AMP-binding_C_3"/>
    <property type="match status" value="1"/>
</dbReference>
<dbReference type="InterPro" id="IPR042099">
    <property type="entry name" value="ANL_N_sf"/>
</dbReference>
<reference evidence="3" key="1">
    <citation type="submission" date="2016-10" db="EMBL/GenBank/DDBJ databases">
        <authorList>
            <person name="Varghese N."/>
            <person name="Submissions S."/>
        </authorList>
    </citation>
    <scope>NUCLEOTIDE SEQUENCE [LARGE SCALE GENOMIC DNA]</scope>
    <source>
        <strain evidence="3">DSM 11578</strain>
    </source>
</reference>
<dbReference type="OrthoDB" id="9803968at2"/>
<organism evidence="2 3">
    <name type="scientific">Methylophaga sulfidovorans</name>
    <dbReference type="NCBI Taxonomy" id="45496"/>
    <lineage>
        <taxon>Bacteria</taxon>
        <taxon>Pseudomonadati</taxon>
        <taxon>Pseudomonadota</taxon>
        <taxon>Gammaproteobacteria</taxon>
        <taxon>Thiotrichales</taxon>
        <taxon>Piscirickettsiaceae</taxon>
        <taxon>Methylophaga</taxon>
    </lineage>
</organism>
<dbReference type="AlphaFoldDB" id="A0A1I3ZBB2"/>
<sequence length="493" mass="54478">MTELVRKLRKIAAEQPNSLALQDPSRQLSWSQMIHEVDRLTELLSPYADSVIALYTDNSVDWACIDLACYEAGVISLPIPAFFSSEQQHHVISESGALALIEPKGMTLFQSLKVFDQLHLSLTDNLMLFPLAKKGHSQIPEKTQKITFTSGSTGQPKGVCLSTHNQMTVADAILQRTELQAIKHLCVLPLTTLLENLAGIYAPLLSRGSVTLLPAAELGFNGGRGFDVQQFLQTLSKHQPESVVLLPELLLTLVSAAETGWPVPDSLKFIAVGGSRVSADLLRKADNLGLPVFEGYGLSECSSVVSLNSPKQRQIGSVGQCLDHVKVSIESGEIIVKGNCFLGYINQPDSWYPQQINTGDLGFIDDNHYLHINGRRKNLLISSFGRNINPEWVESELLANPILAYCTVIGDAKNHCSVLVQPRFDNITDEMIGQWIALVNKRLPDYAQLADWQRFEWPLSVENGTLTANGRPVREQILNSYSHQINALYKEQA</sequence>
<dbReference type="Gene3D" id="3.40.50.12780">
    <property type="entry name" value="N-terminal domain of ligase-like"/>
    <property type="match status" value="1"/>
</dbReference>